<evidence type="ECO:0000313" key="1">
    <source>
        <dbReference type="EMBL" id="NNJ25579.1"/>
    </source>
</evidence>
<dbReference type="EMBL" id="WTPX01000041">
    <property type="protein sequence ID" value="NNJ25579.1"/>
    <property type="molecule type" value="Genomic_DNA"/>
</dbReference>
<organism evidence="1 2">
    <name type="scientific">Alienimonas chondri</name>
    <dbReference type="NCBI Taxonomy" id="2681879"/>
    <lineage>
        <taxon>Bacteria</taxon>
        <taxon>Pseudomonadati</taxon>
        <taxon>Planctomycetota</taxon>
        <taxon>Planctomycetia</taxon>
        <taxon>Planctomycetales</taxon>
        <taxon>Planctomycetaceae</taxon>
        <taxon>Alienimonas</taxon>
    </lineage>
</organism>
<reference evidence="1 2" key="1">
    <citation type="journal article" date="2020" name="Syst. Appl. Microbiol.">
        <title>Alienimonas chondri sp. nov., a novel planctomycete isolated from the biofilm of the red alga Chondrus crispus.</title>
        <authorList>
            <person name="Vitorino I."/>
            <person name="Albuquerque L."/>
            <person name="Wiegand S."/>
            <person name="Kallscheuer N."/>
            <person name="da Costa M.S."/>
            <person name="Lobo-da-Cunha A."/>
            <person name="Jogler C."/>
            <person name="Lage O.M."/>
        </authorList>
    </citation>
    <scope>NUCLEOTIDE SEQUENCE [LARGE SCALE GENOMIC DNA]</scope>
    <source>
        <strain evidence="1 2">LzC2</strain>
    </source>
</reference>
<evidence type="ECO:0000313" key="2">
    <source>
        <dbReference type="Proteomes" id="UP000609651"/>
    </source>
</evidence>
<keyword evidence="2" id="KW-1185">Reference proteome</keyword>
<sequence length="124" mass="12409">MSRRRPHSTSAGQFPASEEEVDLLVGAAEVRLATVVLTARAAAFRDAAAAAAELADRLQPLTATGAAPPSEVAAAARSAELSRLAADEAAAAAAVLSEWAVTEAGPNVLVPLPAGLDPLTPFAG</sequence>
<proteinExistence type="predicted"/>
<dbReference type="Proteomes" id="UP000609651">
    <property type="component" value="Unassembled WGS sequence"/>
</dbReference>
<gene>
    <name evidence="1" type="ORF">LzC2_16510</name>
</gene>
<accession>A0ABX1VCZ2</accession>
<protein>
    <submittedName>
        <fullName evidence="1">Uncharacterized protein</fullName>
    </submittedName>
</protein>
<comment type="caution">
    <text evidence="1">The sequence shown here is derived from an EMBL/GenBank/DDBJ whole genome shotgun (WGS) entry which is preliminary data.</text>
</comment>
<name>A0ABX1VCZ2_9PLAN</name>